<gene>
    <name evidence="2" type="ORF">OCBIM_22035528mg</name>
</gene>
<organism evidence="2">
    <name type="scientific">Octopus bimaculoides</name>
    <name type="common">California two-spotted octopus</name>
    <dbReference type="NCBI Taxonomy" id="37653"/>
    <lineage>
        <taxon>Eukaryota</taxon>
        <taxon>Metazoa</taxon>
        <taxon>Spiralia</taxon>
        <taxon>Lophotrochozoa</taxon>
        <taxon>Mollusca</taxon>
        <taxon>Cephalopoda</taxon>
        <taxon>Coleoidea</taxon>
        <taxon>Octopodiformes</taxon>
        <taxon>Octopoda</taxon>
        <taxon>Incirrata</taxon>
        <taxon>Octopodidae</taxon>
        <taxon>Octopus</taxon>
    </lineage>
</organism>
<name>A0A0L8GCW9_OCTBM</name>
<dbReference type="AlphaFoldDB" id="A0A0L8GCW9"/>
<dbReference type="EMBL" id="KQ422420">
    <property type="protein sequence ID" value="KOF74887.1"/>
    <property type="molecule type" value="Genomic_DNA"/>
</dbReference>
<keyword evidence="1" id="KW-0472">Membrane</keyword>
<reference evidence="2" key="1">
    <citation type="submission" date="2015-07" db="EMBL/GenBank/DDBJ databases">
        <title>MeaNS - Measles Nucleotide Surveillance Program.</title>
        <authorList>
            <person name="Tran T."/>
            <person name="Druce J."/>
        </authorList>
    </citation>
    <scope>NUCLEOTIDE SEQUENCE</scope>
    <source>
        <strain evidence="2">UCB-OBI-ISO-001</strain>
        <tissue evidence="2">Gonad</tissue>
    </source>
</reference>
<feature type="transmembrane region" description="Helical" evidence="1">
    <location>
        <begin position="29"/>
        <end position="53"/>
    </location>
</feature>
<sequence length="87" mass="10263">MTIIYQIYTDIYHYRNEQLTKSILLFRKILAVVYLVNLEYIWLFNSTLSIYSLQKGKSCGDSRHVKLTNSESVGQLHSQEIVLLLFF</sequence>
<keyword evidence="1" id="KW-1133">Transmembrane helix</keyword>
<keyword evidence="1" id="KW-0812">Transmembrane</keyword>
<evidence type="ECO:0000256" key="1">
    <source>
        <dbReference type="SAM" id="Phobius"/>
    </source>
</evidence>
<proteinExistence type="predicted"/>
<accession>A0A0L8GCW9</accession>
<evidence type="ECO:0000313" key="2">
    <source>
        <dbReference type="EMBL" id="KOF74887.1"/>
    </source>
</evidence>
<protein>
    <submittedName>
        <fullName evidence="2">Uncharacterized protein</fullName>
    </submittedName>
</protein>